<dbReference type="GO" id="GO:0000981">
    <property type="term" value="F:DNA-binding transcription factor activity, RNA polymerase II-specific"/>
    <property type="evidence" value="ECO:0007669"/>
    <property type="project" value="InterPro"/>
</dbReference>
<accession>A0A1R3RH96</accession>
<dbReference type="AlphaFoldDB" id="A0A1R3RH96"/>
<dbReference type="GO" id="GO:0008270">
    <property type="term" value="F:zinc ion binding"/>
    <property type="evidence" value="ECO:0007669"/>
    <property type="project" value="InterPro"/>
</dbReference>
<dbReference type="SMART" id="SM00066">
    <property type="entry name" value="GAL4"/>
    <property type="match status" value="1"/>
</dbReference>
<organism evidence="8 9">
    <name type="scientific">Aspergillus carbonarius (strain ITEM 5010)</name>
    <dbReference type="NCBI Taxonomy" id="602072"/>
    <lineage>
        <taxon>Eukaryota</taxon>
        <taxon>Fungi</taxon>
        <taxon>Dikarya</taxon>
        <taxon>Ascomycota</taxon>
        <taxon>Pezizomycotina</taxon>
        <taxon>Eurotiomycetes</taxon>
        <taxon>Eurotiomycetidae</taxon>
        <taxon>Eurotiales</taxon>
        <taxon>Aspergillaceae</taxon>
        <taxon>Aspergillus</taxon>
        <taxon>Aspergillus subgen. Circumdati</taxon>
    </lineage>
</organism>
<dbReference type="STRING" id="602072.A0A1R3RH96"/>
<dbReference type="Pfam" id="PF00172">
    <property type="entry name" value="Zn_clus"/>
    <property type="match status" value="1"/>
</dbReference>
<dbReference type="VEuPathDB" id="FungiDB:ASPCADRAFT_209077"/>
<dbReference type="PROSITE" id="PS00463">
    <property type="entry name" value="ZN2_CY6_FUNGAL_1"/>
    <property type="match status" value="1"/>
</dbReference>
<evidence type="ECO:0000256" key="5">
    <source>
        <dbReference type="ARBA" id="ARBA00023163"/>
    </source>
</evidence>
<evidence type="ECO:0000313" key="9">
    <source>
        <dbReference type="Proteomes" id="UP000188318"/>
    </source>
</evidence>
<sequence length="564" mass="64217">MEADTPSSGQRLRLGSNRSRRGCITCRIRRIKCDEQKPVCLRCTSTGRRCDGYMPMPYTLRIAKQLTQMTAFVNPAESRALEFFFRKSAAHLAGYFGASFWTRTVLQLSLTEPTIRHAIAAIGLLYEVEGTSAGLVAAGHTSRTDLALHLYNRGIRTTIDKASTGIDAVPLVIIASILFASVEFLRQNASAAASHVLNGLNLVRTWRQHRDRLQPAGSSRAHWVDIELTPILLCFSVNTYEHAGLKHLIRAPREKVHVHPMDDRGQLMLGRRFSTLPEARLGLLDLILYLIGTFQDWDQLTKQARLPSPPLASWAVSVRQAAEQWKVKFEALVQRKESTWGPGERNELDATRMLWYCIRLGTDRYRFATESGWDDSRATFEDIIEIAERLLADSERYPDKLSKTLNLDCQMLYPLQAVVWKCRWPHLRRRGLDLLRRIPKQELVFSAPNYYIVCSRIMEMEESVFNLAPGAIPNKNMLPPDHSRVYDFAITPIPVTTTHHPLYNITFKTFPHGRSGAPQFFAEPMQLHPSLVGGTMVPVNLMKCRDWSRYDQPHDQAIKVLEEI</sequence>
<dbReference type="PANTHER" id="PTHR36206:SF12">
    <property type="entry name" value="ASPERCRYPTIN BIOSYNTHESIS CLUSTER-SPECIFIC TRANSCRIPTION REGULATOR ATNN-RELATED"/>
    <property type="match status" value="1"/>
</dbReference>
<dbReference type="PANTHER" id="PTHR36206">
    <property type="entry name" value="ASPERCRYPTIN BIOSYNTHESIS CLUSTER-SPECIFIC TRANSCRIPTION REGULATOR ATNN-RELATED"/>
    <property type="match status" value="1"/>
</dbReference>
<keyword evidence="9" id="KW-1185">Reference proteome</keyword>
<dbReference type="EMBL" id="KV907503">
    <property type="protein sequence ID" value="OOF93840.1"/>
    <property type="molecule type" value="Genomic_DNA"/>
</dbReference>
<evidence type="ECO:0000256" key="2">
    <source>
        <dbReference type="ARBA" id="ARBA00022833"/>
    </source>
</evidence>
<feature type="domain" description="Zn(2)-C6 fungal-type" evidence="7">
    <location>
        <begin position="22"/>
        <end position="50"/>
    </location>
</feature>
<gene>
    <name evidence="8" type="ORF">ASPCADRAFT_209077</name>
</gene>
<dbReference type="PROSITE" id="PS50048">
    <property type="entry name" value="ZN2_CY6_FUNGAL_2"/>
    <property type="match status" value="1"/>
</dbReference>
<dbReference type="CDD" id="cd00067">
    <property type="entry name" value="GAL4"/>
    <property type="match status" value="1"/>
</dbReference>
<evidence type="ECO:0000259" key="7">
    <source>
        <dbReference type="PROSITE" id="PS50048"/>
    </source>
</evidence>
<dbReference type="SUPFAM" id="SSF57701">
    <property type="entry name" value="Zn2/Cys6 DNA-binding domain"/>
    <property type="match status" value="1"/>
</dbReference>
<evidence type="ECO:0000256" key="1">
    <source>
        <dbReference type="ARBA" id="ARBA00022723"/>
    </source>
</evidence>
<evidence type="ECO:0000313" key="8">
    <source>
        <dbReference type="EMBL" id="OOF93840.1"/>
    </source>
</evidence>
<dbReference type="GO" id="GO:0003677">
    <property type="term" value="F:DNA binding"/>
    <property type="evidence" value="ECO:0007669"/>
    <property type="project" value="UniProtKB-KW"/>
</dbReference>
<keyword evidence="3" id="KW-0805">Transcription regulation</keyword>
<keyword evidence="2" id="KW-0862">Zinc</keyword>
<evidence type="ECO:0000256" key="6">
    <source>
        <dbReference type="ARBA" id="ARBA00023242"/>
    </source>
</evidence>
<keyword evidence="6" id="KW-0539">Nucleus</keyword>
<evidence type="ECO:0000256" key="3">
    <source>
        <dbReference type="ARBA" id="ARBA00023015"/>
    </source>
</evidence>
<keyword evidence="5" id="KW-0804">Transcription</keyword>
<protein>
    <recommendedName>
        <fullName evidence="7">Zn(2)-C6 fungal-type domain-containing protein</fullName>
    </recommendedName>
</protein>
<dbReference type="GO" id="GO:0009893">
    <property type="term" value="P:positive regulation of metabolic process"/>
    <property type="evidence" value="ECO:0007669"/>
    <property type="project" value="UniProtKB-ARBA"/>
</dbReference>
<evidence type="ECO:0000256" key="4">
    <source>
        <dbReference type="ARBA" id="ARBA00023125"/>
    </source>
</evidence>
<dbReference type="OrthoDB" id="2593732at2759"/>
<dbReference type="Proteomes" id="UP000188318">
    <property type="component" value="Unassembled WGS sequence"/>
</dbReference>
<reference evidence="9" key="1">
    <citation type="journal article" date="2017" name="Genome Biol.">
        <title>Comparative genomics reveals high biological diversity and specific adaptations in the industrially and medically important fungal genus Aspergillus.</title>
        <authorList>
            <person name="de Vries R.P."/>
            <person name="Riley R."/>
            <person name="Wiebenga A."/>
            <person name="Aguilar-Osorio G."/>
            <person name="Amillis S."/>
            <person name="Uchima C.A."/>
            <person name="Anderluh G."/>
            <person name="Asadollahi M."/>
            <person name="Askin M."/>
            <person name="Barry K."/>
            <person name="Battaglia E."/>
            <person name="Bayram O."/>
            <person name="Benocci T."/>
            <person name="Braus-Stromeyer S.A."/>
            <person name="Caldana C."/>
            <person name="Canovas D."/>
            <person name="Cerqueira G.C."/>
            <person name="Chen F."/>
            <person name="Chen W."/>
            <person name="Choi C."/>
            <person name="Clum A."/>
            <person name="Dos Santos R.A."/>
            <person name="Damasio A.R."/>
            <person name="Diallinas G."/>
            <person name="Emri T."/>
            <person name="Fekete E."/>
            <person name="Flipphi M."/>
            <person name="Freyberg S."/>
            <person name="Gallo A."/>
            <person name="Gournas C."/>
            <person name="Habgood R."/>
            <person name="Hainaut M."/>
            <person name="Harispe M.L."/>
            <person name="Henrissat B."/>
            <person name="Hilden K.S."/>
            <person name="Hope R."/>
            <person name="Hossain A."/>
            <person name="Karabika E."/>
            <person name="Karaffa L."/>
            <person name="Karanyi Z."/>
            <person name="Krasevec N."/>
            <person name="Kuo A."/>
            <person name="Kusch H."/>
            <person name="LaButti K."/>
            <person name="Lagendijk E.L."/>
            <person name="Lapidus A."/>
            <person name="Levasseur A."/>
            <person name="Lindquist E."/>
            <person name="Lipzen A."/>
            <person name="Logrieco A.F."/>
            <person name="MacCabe A."/>
            <person name="Maekelae M.R."/>
            <person name="Malavazi I."/>
            <person name="Melin P."/>
            <person name="Meyer V."/>
            <person name="Mielnichuk N."/>
            <person name="Miskei M."/>
            <person name="Molnar A.P."/>
            <person name="Mule G."/>
            <person name="Ngan C.Y."/>
            <person name="Orejas M."/>
            <person name="Orosz E."/>
            <person name="Ouedraogo J.P."/>
            <person name="Overkamp K.M."/>
            <person name="Park H.-S."/>
            <person name="Perrone G."/>
            <person name="Piumi F."/>
            <person name="Punt P.J."/>
            <person name="Ram A.F."/>
            <person name="Ramon A."/>
            <person name="Rauscher S."/>
            <person name="Record E."/>
            <person name="Riano-Pachon D.M."/>
            <person name="Robert V."/>
            <person name="Roehrig J."/>
            <person name="Ruller R."/>
            <person name="Salamov A."/>
            <person name="Salih N.S."/>
            <person name="Samson R.A."/>
            <person name="Sandor E."/>
            <person name="Sanguinetti M."/>
            <person name="Schuetze T."/>
            <person name="Sepcic K."/>
            <person name="Shelest E."/>
            <person name="Sherlock G."/>
            <person name="Sophianopoulou V."/>
            <person name="Squina F.M."/>
            <person name="Sun H."/>
            <person name="Susca A."/>
            <person name="Todd R.B."/>
            <person name="Tsang A."/>
            <person name="Unkles S.E."/>
            <person name="van de Wiele N."/>
            <person name="van Rossen-Uffink D."/>
            <person name="Oliveira J.V."/>
            <person name="Vesth T.C."/>
            <person name="Visser J."/>
            <person name="Yu J.-H."/>
            <person name="Zhou M."/>
            <person name="Andersen M.R."/>
            <person name="Archer D.B."/>
            <person name="Baker S.E."/>
            <person name="Benoit I."/>
            <person name="Brakhage A.A."/>
            <person name="Braus G.H."/>
            <person name="Fischer R."/>
            <person name="Frisvad J.C."/>
            <person name="Goldman G.H."/>
            <person name="Houbraken J."/>
            <person name="Oakley B."/>
            <person name="Pocsi I."/>
            <person name="Scazzocchio C."/>
            <person name="Seiboth B."/>
            <person name="vanKuyk P.A."/>
            <person name="Wortman J."/>
            <person name="Dyer P.S."/>
            <person name="Grigoriev I.V."/>
        </authorList>
    </citation>
    <scope>NUCLEOTIDE SEQUENCE [LARGE SCALE GENOMIC DNA]</scope>
    <source>
        <strain evidence="9">ITEM 5010</strain>
    </source>
</reference>
<dbReference type="Gene3D" id="4.10.240.10">
    <property type="entry name" value="Zn(2)-C6 fungal-type DNA-binding domain"/>
    <property type="match status" value="1"/>
</dbReference>
<proteinExistence type="predicted"/>
<name>A0A1R3RH96_ASPC5</name>
<dbReference type="OMA" id="AVAWKCR"/>
<dbReference type="InterPro" id="IPR001138">
    <property type="entry name" value="Zn2Cys6_DnaBD"/>
</dbReference>
<dbReference type="InterPro" id="IPR052360">
    <property type="entry name" value="Transcr_Regulatory_Proteins"/>
</dbReference>
<dbReference type="InterPro" id="IPR036864">
    <property type="entry name" value="Zn2-C6_fun-type_DNA-bd_sf"/>
</dbReference>
<keyword evidence="1" id="KW-0479">Metal-binding</keyword>
<keyword evidence="4" id="KW-0238">DNA-binding</keyword>